<dbReference type="GO" id="GO:0046872">
    <property type="term" value="F:metal ion binding"/>
    <property type="evidence" value="ECO:0007669"/>
    <property type="project" value="UniProtKB-KW"/>
</dbReference>
<accession>A0A5B0VT34</accession>
<organism evidence="4 5">
    <name type="scientific">Rhizobium tropici</name>
    <dbReference type="NCBI Taxonomy" id="398"/>
    <lineage>
        <taxon>Bacteria</taxon>
        <taxon>Pseudomonadati</taxon>
        <taxon>Pseudomonadota</taxon>
        <taxon>Alphaproteobacteria</taxon>
        <taxon>Hyphomicrobiales</taxon>
        <taxon>Rhizobiaceae</taxon>
        <taxon>Rhizobium/Agrobacterium group</taxon>
        <taxon>Rhizobium</taxon>
    </lineage>
</organism>
<evidence type="ECO:0000256" key="2">
    <source>
        <dbReference type="ARBA" id="ARBA00022723"/>
    </source>
</evidence>
<dbReference type="Gene3D" id="1.20.120.450">
    <property type="entry name" value="dinb family like domain"/>
    <property type="match status" value="1"/>
</dbReference>
<dbReference type="SUPFAM" id="SSF109854">
    <property type="entry name" value="DinB/YfiT-like putative metalloenzymes"/>
    <property type="match status" value="1"/>
</dbReference>
<gene>
    <name evidence="4" type="ORF">FP026_21910</name>
</gene>
<dbReference type="PANTHER" id="PTHR37302">
    <property type="entry name" value="SLR1116 PROTEIN"/>
    <property type="match status" value="1"/>
</dbReference>
<reference evidence="4 5" key="1">
    <citation type="submission" date="2019-07" db="EMBL/GenBank/DDBJ databases">
        <title>The Draft Genome Sequence of Rhizobium tropici SARCC-755 Associated with Superior Nodulation on Pigeonpea (Cajanus cajan (L.) Millsp.).</title>
        <authorList>
            <person name="Bopape F.L."/>
            <person name="Hassen A.I."/>
            <person name="Swanevelder Z.H."/>
            <person name="Gwata E.T."/>
        </authorList>
    </citation>
    <scope>NUCLEOTIDE SEQUENCE [LARGE SCALE GENOMIC DNA]</scope>
    <source>
        <strain evidence="4 5">SARCC-755</strain>
    </source>
</reference>
<proteinExistence type="inferred from homology"/>
<dbReference type="Pfam" id="PF05163">
    <property type="entry name" value="DinB"/>
    <property type="match status" value="1"/>
</dbReference>
<comment type="similarity">
    <text evidence="1">Belongs to the DinB family.</text>
</comment>
<keyword evidence="2 3" id="KW-0479">Metal-binding</keyword>
<comment type="caution">
    <text evidence="4">The sequence shown here is derived from an EMBL/GenBank/DDBJ whole genome shotgun (WGS) entry which is preliminary data.</text>
</comment>
<protein>
    <submittedName>
        <fullName evidence="4">Damage-inducible protein DinB</fullName>
    </submittedName>
</protein>
<evidence type="ECO:0000256" key="1">
    <source>
        <dbReference type="ARBA" id="ARBA00008635"/>
    </source>
</evidence>
<sequence>MLKHFRMLADYNRWANVQVYNAAAELSDAEFNEDRGAFFGSLHGTLNHLLVADRLWMHRFNGTGGVPASLDTVLHDTLRGLYSLREAEDRNIITWMETLDADALAVDITYTSILRPGAITVPLHAAVLHMFNHHTHHRGQCHMILTSMGKSSLVLDLLHFLRSEGRHWM</sequence>
<evidence type="ECO:0000313" key="5">
    <source>
        <dbReference type="Proteomes" id="UP000323608"/>
    </source>
</evidence>
<dbReference type="Proteomes" id="UP000323608">
    <property type="component" value="Unassembled WGS sequence"/>
</dbReference>
<feature type="binding site" evidence="3">
    <location>
        <position position="133"/>
    </location>
    <ligand>
        <name>a divalent metal cation</name>
        <dbReference type="ChEBI" id="CHEBI:60240"/>
    </ligand>
</feature>
<dbReference type="EMBL" id="VNIP01000011">
    <property type="protein sequence ID" value="KAA1177862.1"/>
    <property type="molecule type" value="Genomic_DNA"/>
</dbReference>
<dbReference type="RefSeq" id="WP_149636699.1">
    <property type="nucleotide sequence ID" value="NZ_VNIP01000011.1"/>
</dbReference>
<evidence type="ECO:0000256" key="3">
    <source>
        <dbReference type="PIRSR" id="PIRSR607837-1"/>
    </source>
</evidence>
<feature type="binding site" evidence="3">
    <location>
        <position position="137"/>
    </location>
    <ligand>
        <name>a divalent metal cation</name>
        <dbReference type="ChEBI" id="CHEBI:60240"/>
    </ligand>
</feature>
<feature type="binding site" evidence="3">
    <location>
        <position position="48"/>
    </location>
    <ligand>
        <name>a divalent metal cation</name>
        <dbReference type="ChEBI" id="CHEBI:60240"/>
    </ligand>
</feature>
<dbReference type="AlphaFoldDB" id="A0A5B0VT34"/>
<dbReference type="InterPro" id="IPR034660">
    <property type="entry name" value="DinB/YfiT-like"/>
</dbReference>
<name>A0A5B0VT34_RHITR</name>
<dbReference type="PANTHER" id="PTHR37302:SF1">
    <property type="entry name" value="PROTEIN DINB"/>
    <property type="match status" value="1"/>
</dbReference>
<evidence type="ECO:0000313" key="4">
    <source>
        <dbReference type="EMBL" id="KAA1177862.1"/>
    </source>
</evidence>
<dbReference type="OrthoDB" id="9807509at2"/>
<dbReference type="InterPro" id="IPR007837">
    <property type="entry name" value="DinB"/>
</dbReference>